<feature type="binding site" evidence="5">
    <location>
        <position position="280"/>
    </location>
    <ligand>
        <name>N(2)-acetyl-L-ornithine</name>
        <dbReference type="ChEBI" id="CHEBI:57805"/>
    </ligand>
</feature>
<keyword evidence="5" id="KW-0055">Arginine biosynthesis</keyword>
<dbReference type="PIRSF" id="PIRSF000521">
    <property type="entry name" value="Transaminase_4ab_Lys_Orn"/>
    <property type="match status" value="1"/>
</dbReference>
<proteinExistence type="inferred from homology"/>
<dbReference type="GO" id="GO:0042802">
    <property type="term" value="F:identical protein binding"/>
    <property type="evidence" value="ECO:0007669"/>
    <property type="project" value="TreeGrafter"/>
</dbReference>
<evidence type="ECO:0000256" key="2">
    <source>
        <dbReference type="ARBA" id="ARBA00022605"/>
    </source>
</evidence>
<dbReference type="FunFam" id="3.40.640.10:FF:000004">
    <property type="entry name" value="Acetylornithine aminotransferase"/>
    <property type="match status" value="1"/>
</dbReference>
<feature type="modified residue" description="N6-(pyridoxal phosphate)lysine" evidence="5">
    <location>
        <position position="252"/>
    </location>
</feature>
<dbReference type="RefSeq" id="WP_202854667.1">
    <property type="nucleotide sequence ID" value="NZ_JAEUGD010000004.1"/>
</dbReference>
<evidence type="ECO:0000313" key="7">
    <source>
        <dbReference type="Proteomes" id="UP000614216"/>
    </source>
</evidence>
<dbReference type="PANTHER" id="PTHR11986">
    <property type="entry name" value="AMINOTRANSFERASE CLASS III"/>
    <property type="match status" value="1"/>
</dbReference>
<dbReference type="Gene3D" id="3.90.1150.10">
    <property type="entry name" value="Aspartate Aminotransferase, domain 1"/>
    <property type="match status" value="1"/>
</dbReference>
<comment type="cofactor">
    <cofactor evidence="5">
        <name>pyridoxal 5'-phosphate</name>
        <dbReference type="ChEBI" id="CHEBI:597326"/>
    </cofactor>
    <text evidence="5">Binds 1 pyridoxal phosphate per subunit.</text>
</comment>
<keyword evidence="2 5" id="KW-0028">Amino-acid biosynthesis</keyword>
<comment type="caution">
    <text evidence="6">The sequence shown here is derived from an EMBL/GenBank/DDBJ whole genome shotgun (WGS) entry which is preliminary data.</text>
</comment>
<dbReference type="SUPFAM" id="SSF53383">
    <property type="entry name" value="PLP-dependent transferases"/>
    <property type="match status" value="1"/>
</dbReference>
<dbReference type="CDD" id="cd00610">
    <property type="entry name" value="OAT_like"/>
    <property type="match status" value="1"/>
</dbReference>
<comment type="similarity">
    <text evidence="5">Belongs to the class-III pyridoxal-phosphate-dependent aminotransferase family. ArgD subfamily.</text>
</comment>
<keyword evidence="7" id="KW-1185">Reference proteome</keyword>
<dbReference type="PROSITE" id="PS00600">
    <property type="entry name" value="AA_TRANSFER_CLASS_3"/>
    <property type="match status" value="1"/>
</dbReference>
<dbReference type="HAMAP" id="MF_01107">
    <property type="entry name" value="ArgD_aminotrans_3"/>
    <property type="match status" value="1"/>
</dbReference>
<keyword evidence="5" id="KW-0963">Cytoplasm</keyword>
<evidence type="ECO:0000313" key="6">
    <source>
        <dbReference type="EMBL" id="MBL6445128.1"/>
    </source>
</evidence>
<dbReference type="AlphaFoldDB" id="A0A937KCD4"/>
<dbReference type="InterPro" id="IPR049704">
    <property type="entry name" value="Aminotrans_3_PPA_site"/>
</dbReference>
<keyword evidence="4 5" id="KW-0663">Pyridoxal phosphate</keyword>
<dbReference type="NCBIfam" id="TIGR00707">
    <property type="entry name" value="argD"/>
    <property type="match status" value="1"/>
</dbReference>
<feature type="binding site" evidence="5">
    <location>
        <position position="281"/>
    </location>
    <ligand>
        <name>pyridoxal 5'-phosphate</name>
        <dbReference type="ChEBI" id="CHEBI:597326"/>
    </ligand>
</feature>
<accession>A0A937KCD4</accession>
<evidence type="ECO:0000256" key="4">
    <source>
        <dbReference type="ARBA" id="ARBA00022898"/>
    </source>
</evidence>
<dbReference type="InterPro" id="IPR050103">
    <property type="entry name" value="Class-III_PLP-dep_AT"/>
</dbReference>
<dbReference type="GO" id="GO:0005737">
    <property type="term" value="C:cytoplasm"/>
    <property type="evidence" value="ECO:0007669"/>
    <property type="project" value="UniProtKB-SubCell"/>
</dbReference>
<feature type="binding site" evidence="5">
    <location>
        <position position="139"/>
    </location>
    <ligand>
        <name>pyridoxal 5'-phosphate</name>
        <dbReference type="ChEBI" id="CHEBI:597326"/>
    </ligand>
</feature>
<organism evidence="6 7">
    <name type="scientific">Fulvivirga marina</name>
    <dbReference type="NCBI Taxonomy" id="2494733"/>
    <lineage>
        <taxon>Bacteria</taxon>
        <taxon>Pseudomonadati</taxon>
        <taxon>Bacteroidota</taxon>
        <taxon>Cytophagia</taxon>
        <taxon>Cytophagales</taxon>
        <taxon>Fulvivirgaceae</taxon>
        <taxon>Fulvivirga</taxon>
    </lineage>
</organism>
<comment type="miscellaneous">
    <text evidence="5">May also have succinyldiaminopimelate aminotransferase activity, thus carrying out the corresponding step in lysine biosynthesis.</text>
</comment>
<feature type="binding site" evidence="5">
    <location>
        <begin position="223"/>
        <end position="226"/>
    </location>
    <ligand>
        <name>pyridoxal 5'-phosphate</name>
        <dbReference type="ChEBI" id="CHEBI:597326"/>
    </ligand>
</feature>
<sequence>MEALTNATLNELDKEYYLQTFRRYPIAFEKGKGTRLWDVEGNEYLDVLAGIAVCNLGHCHPAVTEAICNQAQELVHISNFFVSKPQAELSKLLCELSGLDRVFLANSGAESVEGAIKLARKYAHSKGRGGNVMAMQGSFHGRTLATIAMGKKAMQQGFEPMPQGFQQVPFNNITAVENAIDDQTAAIILEPVQGEGGINVAGKEYLQQLRKLCNEKDIVLIFDEIQCGIGRTGKMFAKEHYGVEPDIMTLAKGLGGGVPIGAILCNEKVGSAIDFGDHGTTFGGNPLACAASLATLNIIKDPGFLSEVERKGEFLCREIRNSGLNGLKEVRGLGLMVGAEFEFETKPVVAKMLEHSVIANATAERVVRFVPPLIITEEELKHAVEIMVTAIKELNAK</sequence>
<dbReference type="Gene3D" id="3.40.640.10">
    <property type="entry name" value="Type I PLP-dependent aspartate aminotransferase-like (Major domain)"/>
    <property type="match status" value="1"/>
</dbReference>
<protein>
    <recommendedName>
        <fullName evidence="5">Acetylornithine aminotransferase</fullName>
        <shortName evidence="5">ACOAT</shortName>
        <ecNumber evidence="5">2.6.1.11</ecNumber>
    </recommendedName>
</protein>
<dbReference type="InterPro" id="IPR004636">
    <property type="entry name" value="AcOrn/SuccOrn_fam"/>
</dbReference>
<dbReference type="EC" id="2.6.1.11" evidence="5"/>
<dbReference type="InterPro" id="IPR015424">
    <property type="entry name" value="PyrdxlP-dep_Trfase"/>
</dbReference>
<evidence type="ECO:0000256" key="1">
    <source>
        <dbReference type="ARBA" id="ARBA00022576"/>
    </source>
</evidence>
<dbReference type="EMBL" id="JAEUGD010000004">
    <property type="protein sequence ID" value="MBL6445128.1"/>
    <property type="molecule type" value="Genomic_DNA"/>
</dbReference>
<evidence type="ECO:0000256" key="5">
    <source>
        <dbReference type="HAMAP-Rule" id="MF_01107"/>
    </source>
</evidence>
<dbReference type="InterPro" id="IPR015421">
    <property type="entry name" value="PyrdxlP-dep_Trfase_major"/>
</dbReference>
<dbReference type="Pfam" id="PF00202">
    <property type="entry name" value="Aminotran_3"/>
    <property type="match status" value="1"/>
</dbReference>
<gene>
    <name evidence="5" type="primary">argD</name>
    <name evidence="6" type="ORF">JMN32_02335</name>
</gene>
<feature type="binding site" evidence="5">
    <location>
        <position position="142"/>
    </location>
    <ligand>
        <name>N(2)-acetyl-L-ornithine</name>
        <dbReference type="ChEBI" id="CHEBI:57805"/>
    </ligand>
</feature>
<keyword evidence="1 5" id="KW-0032">Aminotransferase</keyword>
<feature type="binding site" evidence="5">
    <location>
        <begin position="108"/>
        <end position="109"/>
    </location>
    <ligand>
        <name>pyridoxal 5'-phosphate</name>
        <dbReference type="ChEBI" id="CHEBI:597326"/>
    </ligand>
</feature>
<dbReference type="NCBIfam" id="NF002325">
    <property type="entry name" value="PRK01278.1"/>
    <property type="match status" value="1"/>
</dbReference>
<name>A0A937KCD4_9BACT</name>
<dbReference type="GO" id="GO:0006526">
    <property type="term" value="P:L-arginine biosynthetic process"/>
    <property type="evidence" value="ECO:0007669"/>
    <property type="project" value="UniProtKB-UniRule"/>
</dbReference>
<reference evidence="6" key="1">
    <citation type="submission" date="2021-01" db="EMBL/GenBank/DDBJ databases">
        <title>Fulvivirga kasyanovii gen. nov., sp nov., a novel member of the phylum Bacteroidetes isolated from seawater in a mussel farm.</title>
        <authorList>
            <person name="Zhao L.-H."/>
            <person name="Wang Z.-J."/>
        </authorList>
    </citation>
    <scope>NUCLEOTIDE SEQUENCE</scope>
    <source>
        <strain evidence="6">29W222</strain>
    </source>
</reference>
<dbReference type="InterPro" id="IPR005814">
    <property type="entry name" value="Aminotrans_3"/>
</dbReference>
<evidence type="ECO:0000256" key="3">
    <source>
        <dbReference type="ARBA" id="ARBA00022679"/>
    </source>
</evidence>
<comment type="subunit">
    <text evidence="5">Homodimer.</text>
</comment>
<comment type="subcellular location">
    <subcellularLocation>
        <location evidence="5">Cytoplasm</location>
    </subcellularLocation>
</comment>
<dbReference type="InterPro" id="IPR015422">
    <property type="entry name" value="PyrdxlP-dep_Trfase_small"/>
</dbReference>
<comment type="catalytic activity">
    <reaction evidence="5">
        <text>N(2)-acetyl-L-ornithine + 2-oxoglutarate = N-acetyl-L-glutamate 5-semialdehyde + L-glutamate</text>
        <dbReference type="Rhea" id="RHEA:18049"/>
        <dbReference type="ChEBI" id="CHEBI:16810"/>
        <dbReference type="ChEBI" id="CHEBI:29123"/>
        <dbReference type="ChEBI" id="CHEBI:29985"/>
        <dbReference type="ChEBI" id="CHEBI:57805"/>
        <dbReference type="EC" id="2.6.1.11"/>
    </reaction>
</comment>
<keyword evidence="3 5" id="KW-0808">Transferase</keyword>
<dbReference type="PANTHER" id="PTHR11986:SF79">
    <property type="entry name" value="ACETYLORNITHINE AMINOTRANSFERASE, MITOCHONDRIAL"/>
    <property type="match status" value="1"/>
</dbReference>
<dbReference type="GO" id="GO:0030170">
    <property type="term" value="F:pyridoxal phosphate binding"/>
    <property type="evidence" value="ECO:0007669"/>
    <property type="project" value="InterPro"/>
</dbReference>
<dbReference type="Proteomes" id="UP000614216">
    <property type="component" value="Unassembled WGS sequence"/>
</dbReference>
<comment type="pathway">
    <text evidence="5">Amino-acid biosynthesis; L-arginine biosynthesis; N(2)-acetyl-L-ornithine from L-glutamate: step 4/4.</text>
</comment>
<dbReference type="GO" id="GO:0003992">
    <property type="term" value="F:N2-acetyl-L-ornithine:2-oxoglutarate 5-aminotransferase activity"/>
    <property type="evidence" value="ECO:0007669"/>
    <property type="project" value="UniProtKB-UniRule"/>
</dbReference>